<dbReference type="SUPFAM" id="SSF52833">
    <property type="entry name" value="Thioredoxin-like"/>
    <property type="match status" value="1"/>
</dbReference>
<accession>A0ABX4BLR7</accession>
<evidence type="ECO:0000259" key="6">
    <source>
        <dbReference type="PROSITE" id="PS51352"/>
    </source>
</evidence>
<dbReference type="Proteomes" id="UP000198382">
    <property type="component" value="Unassembled WGS sequence"/>
</dbReference>
<dbReference type="PANTHER" id="PTHR42852:SF6">
    <property type="entry name" value="THIOL:DISULFIDE INTERCHANGE PROTEIN DSBE"/>
    <property type="match status" value="1"/>
</dbReference>
<evidence type="ECO:0000313" key="7">
    <source>
        <dbReference type="EMBL" id="OXA76561.1"/>
    </source>
</evidence>
<dbReference type="CDD" id="cd02966">
    <property type="entry name" value="TlpA_like_family"/>
    <property type="match status" value="1"/>
</dbReference>
<keyword evidence="4" id="KW-0676">Redox-active center</keyword>
<dbReference type="InterPro" id="IPR012336">
    <property type="entry name" value="Thioredoxin-like_fold"/>
</dbReference>
<dbReference type="Pfam" id="PF13905">
    <property type="entry name" value="Thioredoxin_8"/>
    <property type="match status" value="1"/>
</dbReference>
<dbReference type="PROSITE" id="PS51352">
    <property type="entry name" value="THIOREDOXIN_2"/>
    <property type="match status" value="1"/>
</dbReference>
<protein>
    <recommendedName>
        <fullName evidence="6">Thioredoxin domain-containing protein</fullName>
    </recommendedName>
</protein>
<dbReference type="PANTHER" id="PTHR42852">
    <property type="entry name" value="THIOL:DISULFIDE INTERCHANGE PROTEIN DSBE"/>
    <property type="match status" value="1"/>
</dbReference>
<evidence type="ECO:0000256" key="4">
    <source>
        <dbReference type="ARBA" id="ARBA00023284"/>
    </source>
</evidence>
<evidence type="ECO:0000256" key="3">
    <source>
        <dbReference type="ARBA" id="ARBA00023157"/>
    </source>
</evidence>
<dbReference type="InterPro" id="IPR050553">
    <property type="entry name" value="Thioredoxin_ResA/DsbE_sf"/>
</dbReference>
<reference evidence="7 8" key="1">
    <citation type="submission" date="2016-11" db="EMBL/GenBank/DDBJ databases">
        <title>Whole genomes of Flavobacteriaceae.</title>
        <authorList>
            <person name="Stine C."/>
            <person name="Li C."/>
            <person name="Tadesse D."/>
        </authorList>
    </citation>
    <scope>NUCLEOTIDE SEQUENCE [LARGE SCALE GENOMIC DNA]</scope>
    <source>
        <strain evidence="7 8">DSM 15937</strain>
    </source>
</reference>
<evidence type="ECO:0000256" key="5">
    <source>
        <dbReference type="SAM" id="SignalP"/>
    </source>
</evidence>
<keyword evidence="8" id="KW-1185">Reference proteome</keyword>
<evidence type="ECO:0000256" key="1">
    <source>
        <dbReference type="ARBA" id="ARBA00004196"/>
    </source>
</evidence>
<sequence>MKLKFLIFFLVLPFIMVAQHNFVLNGTCSKNANKKIIYLTYQVNGKRITKSSEISSNKFVFKGEIDFPVKAIICTDPNFYMTNLNSKIFYLEPCIMNAKLDFNNLNTIAINGSKTNEEFYALQNTTENEKIHKKIDSIRELSKFYSVKMSTTIDNALKIQFQKSLDSLDQQLDQFVDQNIKINRKSGFEFIKKNPNSFIAPDLLDDLLIEEDEQIPYDTIKNLYNKLASEVKKSYGGKQLAEKLIDFENSRIGSLAPDFKGNDIGGNLLQISSFKNNKYVLLDFWASWCGPCREDFPFLKEMYSKYKDKGFEIVGVTRDEKLDLWRAAIQKENVEKWKHFSIKENKSTIEDTYAVTAIPTKILIDKNGIIIGRWIGSSVENTAAIKNMIIEIFDN</sequence>
<dbReference type="InterPro" id="IPR013766">
    <property type="entry name" value="Thioredoxin_domain"/>
</dbReference>
<dbReference type="PROSITE" id="PS00194">
    <property type="entry name" value="THIOREDOXIN_1"/>
    <property type="match status" value="1"/>
</dbReference>
<gene>
    <name evidence="7" type="ORF">B0A65_18805</name>
</gene>
<evidence type="ECO:0000256" key="2">
    <source>
        <dbReference type="ARBA" id="ARBA00022748"/>
    </source>
</evidence>
<dbReference type="RefSeq" id="WP_074664084.1">
    <property type="nucleotide sequence ID" value="NZ_MUGV01000036.1"/>
</dbReference>
<name>A0ABX4BLR7_FLAFR</name>
<proteinExistence type="predicted"/>
<dbReference type="Gene3D" id="3.40.30.10">
    <property type="entry name" value="Glutaredoxin"/>
    <property type="match status" value="1"/>
</dbReference>
<feature type="signal peptide" evidence="5">
    <location>
        <begin position="1"/>
        <end position="18"/>
    </location>
</feature>
<dbReference type="InterPro" id="IPR025380">
    <property type="entry name" value="DUF4369"/>
</dbReference>
<keyword evidence="3" id="KW-1015">Disulfide bond</keyword>
<dbReference type="InterPro" id="IPR017937">
    <property type="entry name" value="Thioredoxin_CS"/>
</dbReference>
<keyword evidence="2" id="KW-0201">Cytochrome c-type biogenesis</keyword>
<evidence type="ECO:0000313" key="8">
    <source>
        <dbReference type="Proteomes" id="UP000198382"/>
    </source>
</evidence>
<comment type="subcellular location">
    <subcellularLocation>
        <location evidence="1">Cell envelope</location>
    </subcellularLocation>
</comment>
<dbReference type="EMBL" id="MUGV01000036">
    <property type="protein sequence ID" value="OXA76561.1"/>
    <property type="molecule type" value="Genomic_DNA"/>
</dbReference>
<dbReference type="Pfam" id="PF14289">
    <property type="entry name" value="DUF4369"/>
    <property type="match status" value="1"/>
</dbReference>
<feature type="domain" description="Thioredoxin" evidence="6">
    <location>
        <begin position="250"/>
        <end position="395"/>
    </location>
</feature>
<comment type="caution">
    <text evidence="7">The sequence shown here is derived from an EMBL/GenBank/DDBJ whole genome shotgun (WGS) entry which is preliminary data.</text>
</comment>
<feature type="chain" id="PRO_5046129495" description="Thioredoxin domain-containing protein" evidence="5">
    <location>
        <begin position="19"/>
        <end position="395"/>
    </location>
</feature>
<dbReference type="InterPro" id="IPR036249">
    <property type="entry name" value="Thioredoxin-like_sf"/>
</dbReference>
<keyword evidence="5" id="KW-0732">Signal</keyword>
<organism evidence="7 8">
    <name type="scientific">Flavobacterium frigidimaris</name>
    <dbReference type="NCBI Taxonomy" id="262320"/>
    <lineage>
        <taxon>Bacteria</taxon>
        <taxon>Pseudomonadati</taxon>
        <taxon>Bacteroidota</taxon>
        <taxon>Flavobacteriia</taxon>
        <taxon>Flavobacteriales</taxon>
        <taxon>Flavobacteriaceae</taxon>
        <taxon>Flavobacterium</taxon>
    </lineage>
</organism>